<dbReference type="EMBL" id="CP148066">
    <property type="protein sequence ID" value="WXL28494.1"/>
    <property type="molecule type" value="Genomic_DNA"/>
</dbReference>
<dbReference type="Proteomes" id="UP001460679">
    <property type="component" value="Chromosome"/>
</dbReference>
<proteinExistence type="predicted"/>
<dbReference type="Gene3D" id="3.90.1200.10">
    <property type="match status" value="2"/>
</dbReference>
<reference evidence="1" key="1">
    <citation type="submission" date="2024-03" db="EMBL/GenBank/DDBJ databases">
        <title>Complete genome sequence of Mycoplasma gypis type strain B1/T1.</title>
        <authorList>
            <person name="Spergser J."/>
        </authorList>
    </citation>
    <scope>NUCLEOTIDE SEQUENCE [LARGE SCALE GENOMIC DNA]</scope>
    <source>
        <strain evidence="1">B1/T1</strain>
    </source>
</reference>
<dbReference type="InterPro" id="IPR011009">
    <property type="entry name" value="Kinase-like_dom_sf"/>
</dbReference>
<gene>
    <name evidence="1" type="ORF">WG616_00460</name>
</gene>
<evidence type="ECO:0000313" key="2">
    <source>
        <dbReference type="Proteomes" id="UP001460679"/>
    </source>
</evidence>
<dbReference type="RefSeq" id="WP_205499585.1">
    <property type="nucleotide sequence ID" value="NZ_CP148066.1"/>
</dbReference>
<dbReference type="PANTHER" id="PTHR40086:SF1">
    <property type="entry name" value="CELL CYCLE REGULATOR CCRZ"/>
    <property type="match status" value="1"/>
</dbReference>
<protein>
    <recommendedName>
        <fullName evidence="3">Aminoglycoside phosphotransferase domain-containing protein</fullName>
    </recommendedName>
</protein>
<accession>A0ABZ2RTR6</accession>
<name>A0ABZ2RTR6_9BACT</name>
<evidence type="ECO:0008006" key="3">
    <source>
        <dbReference type="Google" id="ProtNLM"/>
    </source>
</evidence>
<dbReference type="PANTHER" id="PTHR40086">
    <property type="entry name" value="PHOSPHOTRANSFERASE YTMP-RELATED"/>
    <property type="match status" value="1"/>
</dbReference>
<keyword evidence="2" id="KW-1185">Reference proteome</keyword>
<dbReference type="SUPFAM" id="SSF56112">
    <property type="entry name" value="Protein kinase-like (PK-like)"/>
    <property type="match status" value="2"/>
</dbReference>
<evidence type="ECO:0000313" key="1">
    <source>
        <dbReference type="EMBL" id="WXL28494.1"/>
    </source>
</evidence>
<sequence length="482" mass="57482">MLQDKLNKNETRLIQEELTKVFGPVISENITDLHFFYEGYRNKTYKAKYRDKWVQVRIPKSDDNSGIFEEKLASVFKDYLFYKDGFLIKQWHDGQDLTKIKINKTITKNLIYRVKEIHKMKLKVPSFNWYEFKINDPKYDLILKKYSNEDLVFSHNNLKRSNIIVNSLGRVKVIDYDKCFYNHPAVDVVMMHINLGISKDFLCDEFNLSDEEFDDFVYVVKAFEKAAFEQFYSHLDTPLPKISRSLQPFQTKTYNYQSSFIVQKVKDGFSNRLSTEKLNYFYFVPVCVFEDDKIIIWRWMESNSTTFITERKIRSIARAIKILHSSKVDFPPSIIINKMNKYIQRIGNEAIKNDFDSVFINNIKKWIAQFDFSSNCHNSLSLDNIFFSKNQSVFITQWDMASKGDPYLDIATLFENMGWNPEQENIFWKTYDKKCPKDFIKYRIVVQFLAYLTNKLKLDDEFQSRINQKRIKDLIFSLNNQE</sequence>
<dbReference type="InterPro" id="IPR052077">
    <property type="entry name" value="CcrZ_PhaseVar_Mediator"/>
</dbReference>
<organism evidence="1 2">
    <name type="scientific">[Mycoplasma] gypis</name>
    <dbReference type="NCBI Taxonomy" id="92404"/>
    <lineage>
        <taxon>Bacteria</taxon>
        <taxon>Bacillati</taxon>
        <taxon>Mycoplasmatota</taxon>
        <taxon>Mycoplasmoidales</taxon>
        <taxon>Metamycoplasmataceae</taxon>
        <taxon>Metamycoplasma</taxon>
    </lineage>
</organism>